<dbReference type="RefSeq" id="WP_058532505.1">
    <property type="nucleotide sequence ID" value="NZ_CAAAIN010000004.1"/>
</dbReference>
<sequence length="217" mass="24424">MKLKLDKFLDFFKKKKPKPKAFSADNTPNRLSLLEANTPAEKADNRPKMQTFSEKQPNLYSVSAVRITSGRLGVKIAFEVKSEALSKVYFRLTQTKIPLKCNKHNEAYHLALTLSQNRFIQIVSNDVYDILTSLKILSPDYLSPELLQQVAQHFPAMPGEVDLYSFIAPPPLDDAPEPPQAGNSKPLQTDTRSSGFFIVRPVKQAPTPPENQPLKYP</sequence>
<dbReference type="PATRIC" id="fig|458.5.peg.2644"/>
<reference evidence="2 3" key="1">
    <citation type="submission" date="2015-11" db="EMBL/GenBank/DDBJ databases">
        <title>Genomic analysis of 38 Legionella species identifies large and diverse effector repertoires.</title>
        <authorList>
            <person name="Burstein D."/>
            <person name="Amaro F."/>
            <person name="Zusman T."/>
            <person name="Lifshitz Z."/>
            <person name="Cohen O."/>
            <person name="Gilbert J.A."/>
            <person name="Pupko T."/>
            <person name="Shuman H.A."/>
            <person name="Segal G."/>
        </authorList>
    </citation>
    <scope>NUCLEOTIDE SEQUENCE [LARGE SCALE GENOMIC DNA]</scope>
    <source>
        <strain evidence="2 3">WA-270A-C2</strain>
    </source>
</reference>
<dbReference type="AlphaFoldDB" id="A0A0W0XMJ5"/>
<organism evidence="2 3">
    <name type="scientific">Legionella rubrilucens</name>
    <dbReference type="NCBI Taxonomy" id="458"/>
    <lineage>
        <taxon>Bacteria</taxon>
        <taxon>Pseudomonadati</taxon>
        <taxon>Pseudomonadota</taxon>
        <taxon>Gammaproteobacteria</taxon>
        <taxon>Legionellales</taxon>
        <taxon>Legionellaceae</taxon>
        <taxon>Legionella</taxon>
    </lineage>
</organism>
<name>A0A0W0XMJ5_9GAMM</name>
<feature type="compositionally biased region" description="Pro residues" evidence="1">
    <location>
        <begin position="168"/>
        <end position="179"/>
    </location>
</feature>
<dbReference type="Proteomes" id="UP000054608">
    <property type="component" value="Unassembled WGS sequence"/>
</dbReference>
<evidence type="ECO:0000313" key="2">
    <source>
        <dbReference type="EMBL" id="KTD45742.1"/>
    </source>
</evidence>
<comment type="caution">
    <text evidence="2">The sequence shown here is derived from an EMBL/GenBank/DDBJ whole genome shotgun (WGS) entry which is preliminary data.</text>
</comment>
<evidence type="ECO:0000313" key="3">
    <source>
        <dbReference type="Proteomes" id="UP000054608"/>
    </source>
</evidence>
<gene>
    <name evidence="2" type="ORF">Lrub_2539</name>
</gene>
<protein>
    <submittedName>
        <fullName evidence="2">Uncharacterized protein</fullName>
    </submittedName>
</protein>
<dbReference type="EMBL" id="LNYT01000022">
    <property type="protein sequence ID" value="KTD45742.1"/>
    <property type="molecule type" value="Genomic_DNA"/>
</dbReference>
<feature type="region of interest" description="Disordered" evidence="1">
    <location>
        <begin position="168"/>
        <end position="191"/>
    </location>
</feature>
<dbReference type="OrthoDB" id="9889771at2"/>
<accession>A0A0W0XMJ5</accession>
<keyword evidence="3" id="KW-1185">Reference proteome</keyword>
<evidence type="ECO:0000256" key="1">
    <source>
        <dbReference type="SAM" id="MobiDB-lite"/>
    </source>
</evidence>
<dbReference type="STRING" id="458.Lrub_2539"/>
<feature type="compositionally biased region" description="Polar residues" evidence="1">
    <location>
        <begin position="181"/>
        <end position="191"/>
    </location>
</feature>
<proteinExistence type="predicted"/>